<dbReference type="InterPro" id="IPR010827">
    <property type="entry name" value="BamA/TamA_POTRA"/>
</dbReference>
<comment type="subunit">
    <text evidence="8">Part of the Bam complex.</text>
</comment>
<sequence precursor="true">MTEFASAATRRKNSAARLAIGLLAGTMLAGMPAAAFAQDEDAATPSPAPAPATPQDGEAFVPTLAPAATAQQDVVQTIAISGAERLEPNTILSYIKLRPGDVWTQAAGDQVLKDLSATELFSNYSVTNDNGNVVITVVENPVINRIILEGNKRIKNDKILPEIKLSPRQIFTRSKVRADVARIIELYKRQGRFAATVEPKMVELSQNRVDVVFEINEGPKSKVRQINIIGNEAFSDGDLRGEMITKQARLTSFLSSNTSYDPDRLAFDQQKLRQFYLTEGYADFRVVSAVAELTPDKRDFIITYVVEEGERYKFGDVGVESRLRDFDDSAMTTRLPMKTGDWYDAKLVEDTVEQMTELAGTFGYAFADVSPEFRRNPEDHTMSVTFVIREAPRVYVERIDVNGNTLTQDKVIRREFRIAEGDAFNSLSVARSTARINSLGYFQENFEINQVEGSAPDRIILEANVEEQPTGELQLSAGFSSIENFILAGSIRQRNFRGRGQTVGLSLNYSRFSKSAQVSFTEPYVFDRNISAGVDIYRRDINSFNFRNNQRNTTFQQSTTGASLRAGVPLTEYISAIGSYTFNYDDVSLDESLYFSDRDGDGVASCDPLLASRYLCEAIGKRASSILGLTINYNTLNSRLRPTRGETLSVTGEFAGLGGDAKYVRARAKGSKFWPVGAGFIFSVTGEGGWIHSFENNAVPGQDNVRLTDRFFLGEPQMRGFDIRGVGPRIVRLQYLDDDGDDSTPRVLQTIDEALSGDRRVDDSLGGRAYYLGRAELEIPLGSGAREMGLRPSIFLDVGSLFDITQPVLQDYPNGLQATDGSGNLLFVQSGVGADGNPTVELVTSPVAPDGTVNPPSIIGGTYFREVFVGDSPSPRISVGVGVNWNSPFGPFRIDVAHVLKKQVGDDTKVFTFNVGTQF</sequence>
<evidence type="ECO:0000256" key="8">
    <source>
        <dbReference type="HAMAP-Rule" id="MF_01430"/>
    </source>
</evidence>
<dbReference type="Gene3D" id="3.10.20.310">
    <property type="entry name" value="membrane protein fhac"/>
    <property type="match status" value="5"/>
</dbReference>
<comment type="subcellular location">
    <subcellularLocation>
        <location evidence="8">Cell outer membrane</location>
    </subcellularLocation>
    <subcellularLocation>
        <location evidence="1">Membrane</location>
    </subcellularLocation>
</comment>
<feature type="domain" description="POTRA" evidence="11">
    <location>
        <begin position="394"/>
        <end position="468"/>
    </location>
</feature>
<dbReference type="Proteomes" id="UP000776651">
    <property type="component" value="Unassembled WGS sequence"/>
</dbReference>
<dbReference type="Gene3D" id="2.40.160.50">
    <property type="entry name" value="membrane protein fhac: a member of the omp85/tpsb transporter family"/>
    <property type="match status" value="1"/>
</dbReference>
<dbReference type="EMBL" id="JAIGNQ010000003">
    <property type="protein sequence ID" value="MBX7488867.1"/>
    <property type="molecule type" value="Genomic_DNA"/>
</dbReference>
<keyword evidence="2 8" id="KW-1134">Transmembrane beta strand</keyword>
<evidence type="ECO:0000256" key="4">
    <source>
        <dbReference type="ARBA" id="ARBA00022729"/>
    </source>
</evidence>
<evidence type="ECO:0000313" key="12">
    <source>
        <dbReference type="EMBL" id="MBX7488867.1"/>
    </source>
</evidence>
<accession>A0ABS7JJQ1</accession>
<keyword evidence="3 8" id="KW-0812">Transmembrane</keyword>
<reference evidence="12 13" key="1">
    <citation type="submission" date="2021-08" db="EMBL/GenBank/DDBJ databases">
        <title>Comparative Genomics Analysis of the Genus Qipengyuania Reveals Extensive Genetic Diversity and Metabolic Versatility, Including the Description of Fifteen Novel Species.</title>
        <authorList>
            <person name="Liu Y."/>
        </authorList>
    </citation>
    <scope>NUCLEOTIDE SEQUENCE [LARGE SCALE GENOMIC DNA]</scope>
    <source>
        <strain evidence="12 13">GH25</strain>
    </source>
</reference>
<dbReference type="PANTHER" id="PTHR12815:SF23">
    <property type="entry name" value="OUTER MEMBRANE PROTEIN ASSEMBLY FACTOR BAMA"/>
    <property type="match status" value="1"/>
</dbReference>
<keyword evidence="7 8" id="KW-0998">Cell outer membrane</keyword>
<evidence type="ECO:0000256" key="2">
    <source>
        <dbReference type="ARBA" id="ARBA00022452"/>
    </source>
</evidence>
<dbReference type="PIRSF" id="PIRSF006076">
    <property type="entry name" value="OM_assembly_OMP85"/>
    <property type="match status" value="1"/>
</dbReference>
<evidence type="ECO:0000256" key="5">
    <source>
        <dbReference type="ARBA" id="ARBA00022737"/>
    </source>
</evidence>
<feature type="chain" id="PRO_5044898000" description="Outer membrane protein assembly factor BamA" evidence="8">
    <location>
        <begin position="38"/>
        <end position="919"/>
    </location>
</feature>
<dbReference type="HAMAP" id="MF_01430">
    <property type="entry name" value="OM_assembly_BamA"/>
    <property type="match status" value="1"/>
</dbReference>
<dbReference type="PANTHER" id="PTHR12815">
    <property type="entry name" value="SORTING AND ASSEMBLY MACHINERY SAMM50 PROTEIN FAMILY MEMBER"/>
    <property type="match status" value="1"/>
</dbReference>
<comment type="similarity">
    <text evidence="8">Belongs to the BamA family.</text>
</comment>
<dbReference type="InterPro" id="IPR000184">
    <property type="entry name" value="Bac_surfAg_D15"/>
</dbReference>
<dbReference type="InterPro" id="IPR034746">
    <property type="entry name" value="POTRA"/>
</dbReference>
<protein>
    <recommendedName>
        <fullName evidence="8 9">Outer membrane protein assembly factor BamA</fullName>
    </recommendedName>
</protein>
<keyword evidence="6 8" id="KW-0472">Membrane</keyword>
<evidence type="ECO:0000256" key="6">
    <source>
        <dbReference type="ARBA" id="ARBA00023136"/>
    </source>
</evidence>
<feature type="region of interest" description="Disordered" evidence="10">
    <location>
        <begin position="38"/>
        <end position="58"/>
    </location>
</feature>
<evidence type="ECO:0000256" key="7">
    <source>
        <dbReference type="ARBA" id="ARBA00023237"/>
    </source>
</evidence>
<proteinExistence type="inferred from homology"/>
<keyword evidence="5 8" id="KW-0677">Repeat</keyword>
<comment type="caution">
    <text evidence="12">The sequence shown here is derived from an EMBL/GenBank/DDBJ whole genome shotgun (WGS) entry which is preliminary data.</text>
</comment>
<evidence type="ECO:0000259" key="11">
    <source>
        <dbReference type="PROSITE" id="PS51779"/>
    </source>
</evidence>
<dbReference type="PROSITE" id="PS51779">
    <property type="entry name" value="POTRA"/>
    <property type="match status" value="3"/>
</dbReference>
<organism evidence="12 13">
    <name type="scientific">Qipengyuania pacifica</name>
    <dbReference type="NCBI Taxonomy" id="2860199"/>
    <lineage>
        <taxon>Bacteria</taxon>
        <taxon>Pseudomonadati</taxon>
        <taxon>Pseudomonadota</taxon>
        <taxon>Alphaproteobacteria</taxon>
        <taxon>Sphingomonadales</taxon>
        <taxon>Erythrobacteraceae</taxon>
        <taxon>Qipengyuania</taxon>
    </lineage>
</organism>
<dbReference type="Pfam" id="PF01103">
    <property type="entry name" value="Omp85"/>
    <property type="match status" value="1"/>
</dbReference>
<evidence type="ECO:0000256" key="3">
    <source>
        <dbReference type="ARBA" id="ARBA00022692"/>
    </source>
</evidence>
<keyword evidence="4 8" id="KW-0732">Signal</keyword>
<dbReference type="NCBIfam" id="TIGR03303">
    <property type="entry name" value="OM_YaeT"/>
    <property type="match status" value="1"/>
</dbReference>
<dbReference type="InterPro" id="IPR023707">
    <property type="entry name" value="OM_assembly_BamA"/>
</dbReference>
<gene>
    <name evidence="8 12" type="primary">bamA</name>
    <name evidence="12" type="ORF">K3177_10110</name>
</gene>
<feature type="signal peptide" evidence="8">
    <location>
        <begin position="1"/>
        <end position="37"/>
    </location>
</feature>
<comment type="function">
    <text evidence="8">Part of the outer membrane protein assembly complex, which is involved in assembly and insertion of beta-barrel proteins into the outer membrane.</text>
</comment>
<evidence type="ECO:0000256" key="10">
    <source>
        <dbReference type="SAM" id="MobiDB-lite"/>
    </source>
</evidence>
<keyword evidence="13" id="KW-1185">Reference proteome</keyword>
<evidence type="ECO:0000313" key="13">
    <source>
        <dbReference type="Proteomes" id="UP000776651"/>
    </source>
</evidence>
<evidence type="ECO:0000256" key="1">
    <source>
        <dbReference type="ARBA" id="ARBA00004370"/>
    </source>
</evidence>
<name>A0ABS7JJQ1_9SPHN</name>
<feature type="domain" description="POTRA" evidence="11">
    <location>
        <begin position="141"/>
        <end position="218"/>
    </location>
</feature>
<dbReference type="Pfam" id="PF07244">
    <property type="entry name" value="POTRA"/>
    <property type="match status" value="4"/>
</dbReference>
<dbReference type="InterPro" id="IPR039910">
    <property type="entry name" value="D15-like"/>
</dbReference>
<dbReference type="RefSeq" id="WP_103023500.1">
    <property type="nucleotide sequence ID" value="NZ_JAHWXO010000010.1"/>
</dbReference>
<evidence type="ECO:0000256" key="9">
    <source>
        <dbReference type="NCBIfam" id="TIGR03303"/>
    </source>
</evidence>
<feature type="domain" description="POTRA" evidence="11">
    <location>
        <begin position="221"/>
        <end position="309"/>
    </location>
</feature>